<dbReference type="SMART" id="SM00471">
    <property type="entry name" value="HDc"/>
    <property type="match status" value="1"/>
</dbReference>
<dbReference type="EC" id="2.7.7.72" evidence="1"/>
<dbReference type="HAMAP" id="MF_01261">
    <property type="entry name" value="CCA_bact_type1"/>
    <property type="match status" value="1"/>
</dbReference>
<dbReference type="PIRSF" id="PIRSF000813">
    <property type="entry name" value="CCA_bact"/>
    <property type="match status" value="1"/>
</dbReference>
<dbReference type="HAMAP" id="MF_01262">
    <property type="entry name" value="CCA_bact_type2"/>
    <property type="match status" value="1"/>
</dbReference>
<dbReference type="Pfam" id="PF01966">
    <property type="entry name" value="HD"/>
    <property type="match status" value="1"/>
</dbReference>
<dbReference type="SUPFAM" id="SSF81301">
    <property type="entry name" value="Nucleotidyltransferase"/>
    <property type="match status" value="1"/>
</dbReference>
<dbReference type="PROSITE" id="PS51831">
    <property type="entry name" value="HD"/>
    <property type="match status" value="1"/>
</dbReference>
<dbReference type="Pfam" id="PF01743">
    <property type="entry name" value="PolyA_pol"/>
    <property type="match status" value="1"/>
</dbReference>
<dbReference type="EC" id="3.1.4.-" evidence="1"/>
<dbReference type="Proteomes" id="UP001548189">
    <property type="component" value="Unassembled WGS sequence"/>
</dbReference>
<keyword evidence="2" id="KW-1185">Reference proteome</keyword>
<dbReference type="InterPro" id="IPR050124">
    <property type="entry name" value="tRNA_CCA-adding_enzyme"/>
</dbReference>
<sequence>MQIYLVGGAVRDKLLGRPIIEKDWVVVGATPADLQAKGFKQVGKDFPVFLHPETGEEYALARTERKTGLGYHGFAVHSSSDVTLEEDLIRRDLTVNAMAMDESGHIYDPFNGQSDLKARQLRHISPAFAEDPLRVLRVARFAARYAHLGFSIAGDTFKLMKQITESGELKTLSAERVWKETYRALEENSPHIYFEVLKACGGLSDWFPELEVLWGVPNPPKWHPEVDTGIHTMMVLEQAAIMTNAPVTRFAALCHDLGKGITPEENLPGHPGHEKSGVPLVKQFCRRLKTPTQYEDLAKIACEFHLHLHRVETLTPNTMVKLLEKTDAFRKPERFEQFLLVCESDFKGRIGFENKQYPQGQIMRNALNECLNVDVQALIAKGFQGKKLGDMIHQARVTKLRELLNTDG</sequence>
<dbReference type="EMBL" id="JBEVCJ010000004">
    <property type="protein sequence ID" value="MET1254577.1"/>
    <property type="molecule type" value="Genomic_DNA"/>
</dbReference>
<keyword evidence="1" id="KW-0808">Transferase</keyword>
<proteinExistence type="inferred from homology"/>
<organism evidence="1 2">
    <name type="scientific">Aliikangiella maris</name>
    <dbReference type="NCBI Taxonomy" id="3162458"/>
    <lineage>
        <taxon>Bacteria</taxon>
        <taxon>Pseudomonadati</taxon>
        <taxon>Pseudomonadota</taxon>
        <taxon>Gammaproteobacteria</taxon>
        <taxon>Oceanospirillales</taxon>
        <taxon>Pleioneaceae</taxon>
        <taxon>Aliikangiella</taxon>
    </lineage>
</organism>
<dbReference type="InterPro" id="IPR032828">
    <property type="entry name" value="PolyA_RNA-bd"/>
</dbReference>
<dbReference type="InterPro" id="IPR003607">
    <property type="entry name" value="HD/PDEase_dom"/>
</dbReference>
<dbReference type="EC" id="3.1.3.-" evidence="1"/>
<dbReference type="PANTHER" id="PTHR47545:SF1">
    <property type="entry name" value="MULTIFUNCTIONAL CCA PROTEIN"/>
    <property type="match status" value="1"/>
</dbReference>
<dbReference type="CDD" id="cd05398">
    <property type="entry name" value="NT_ClassII-CCAase"/>
    <property type="match status" value="1"/>
</dbReference>
<dbReference type="PANTHER" id="PTHR47545">
    <property type="entry name" value="MULTIFUNCTIONAL CCA PROTEIN"/>
    <property type="match status" value="1"/>
</dbReference>
<accession>A0ABV2BRL6</accession>
<name>A0ABV2BRL6_9GAMM</name>
<keyword evidence="1" id="KW-0548">Nucleotidyltransferase</keyword>
<reference evidence="1 2" key="1">
    <citation type="submission" date="2024-06" db="EMBL/GenBank/DDBJ databases">
        <authorList>
            <person name="Li F."/>
        </authorList>
    </citation>
    <scope>NUCLEOTIDE SEQUENCE [LARGE SCALE GENOMIC DNA]</scope>
    <source>
        <strain evidence="1 2">GXAS 311</strain>
    </source>
</reference>
<evidence type="ECO:0000313" key="2">
    <source>
        <dbReference type="Proteomes" id="UP001548189"/>
    </source>
</evidence>
<dbReference type="Pfam" id="PF12627">
    <property type="entry name" value="PolyA_pol_RNAbd"/>
    <property type="match status" value="1"/>
</dbReference>
<dbReference type="CDD" id="cd00077">
    <property type="entry name" value="HDc"/>
    <property type="match status" value="1"/>
</dbReference>
<evidence type="ECO:0000313" key="1">
    <source>
        <dbReference type="EMBL" id="MET1254577.1"/>
    </source>
</evidence>
<dbReference type="Gene3D" id="3.30.460.10">
    <property type="entry name" value="Beta Polymerase, domain 2"/>
    <property type="match status" value="1"/>
</dbReference>
<dbReference type="InterPro" id="IPR012006">
    <property type="entry name" value="CCA_bact"/>
</dbReference>
<dbReference type="InterPro" id="IPR043519">
    <property type="entry name" value="NT_sf"/>
</dbReference>
<protein>
    <submittedName>
        <fullName evidence="1">Multifunctional CCA addition/repair protein</fullName>
        <ecNumber evidence="1">2.7.7.72</ecNumber>
        <ecNumber evidence="1">3.1.3.-</ecNumber>
        <ecNumber evidence="1">3.1.4.-</ecNumber>
    </submittedName>
</protein>
<dbReference type="NCBIfam" id="NF008137">
    <property type="entry name" value="PRK10885.1"/>
    <property type="match status" value="1"/>
</dbReference>
<gene>
    <name evidence="1" type="ORF">ABVT43_05505</name>
</gene>
<dbReference type="GO" id="GO:0004810">
    <property type="term" value="F:CCA tRNA nucleotidyltransferase activity"/>
    <property type="evidence" value="ECO:0007669"/>
    <property type="project" value="UniProtKB-EC"/>
</dbReference>
<dbReference type="GO" id="GO:0016787">
    <property type="term" value="F:hydrolase activity"/>
    <property type="evidence" value="ECO:0007669"/>
    <property type="project" value="UniProtKB-KW"/>
</dbReference>
<dbReference type="InterPro" id="IPR006674">
    <property type="entry name" value="HD_domain"/>
</dbReference>
<keyword evidence="1" id="KW-0378">Hydrolase</keyword>
<dbReference type="SUPFAM" id="SSF81891">
    <property type="entry name" value="Poly A polymerase C-terminal region-like"/>
    <property type="match status" value="1"/>
</dbReference>
<dbReference type="InterPro" id="IPR002646">
    <property type="entry name" value="PolA_pol_head_dom"/>
</dbReference>
<comment type="caution">
    <text evidence="1">The sequence shown here is derived from an EMBL/GenBank/DDBJ whole genome shotgun (WGS) entry which is preliminary data.</text>
</comment>
<dbReference type="Gene3D" id="1.10.3090.10">
    <property type="entry name" value="cca-adding enzyme, domain 2"/>
    <property type="match status" value="1"/>
</dbReference>